<gene>
    <name evidence="3" type="ORF">MMSR116_17340</name>
</gene>
<feature type="compositionally biased region" description="Basic residues" evidence="2">
    <location>
        <begin position="99"/>
        <end position="109"/>
    </location>
</feature>
<protein>
    <submittedName>
        <fullName evidence="3">LarC family nickel insertion protein</fullName>
    </submittedName>
</protein>
<dbReference type="InterPro" id="IPR002822">
    <property type="entry name" value="Ni_insertion"/>
</dbReference>
<dbReference type="PANTHER" id="PTHR36566:SF1">
    <property type="entry name" value="PYRIDINIUM-3,5-BISTHIOCARBOXYLIC ACID MONONUCLEOTIDE NICKEL INSERTION PROTEIN"/>
    <property type="match status" value="1"/>
</dbReference>
<feature type="region of interest" description="Disordered" evidence="2">
    <location>
        <begin position="62"/>
        <end position="124"/>
    </location>
</feature>
<reference evidence="3 4" key="2">
    <citation type="journal article" date="2013" name="Genome Announc.">
        <title>Draft Genome Sequence of Methylobacterium mesophilicum Strain SR1.6/6, Isolated from Citrus sinensis.</title>
        <authorList>
            <person name="Marinho Almeida D."/>
            <person name="Dini-Andreote F."/>
            <person name="Camargo Neves A.A."/>
            <person name="Juca Ramos R.T."/>
            <person name="Andreote F.D."/>
            <person name="Carneiro A.R."/>
            <person name="Oliveira de Souza Lima A."/>
            <person name="Caracciolo Gomes de Sa P.H."/>
            <person name="Ribeiro Barbosa M.S."/>
            <person name="Araujo W.L."/>
            <person name="Silva A."/>
        </authorList>
    </citation>
    <scope>NUCLEOTIDE SEQUENCE [LARGE SCALE GENOMIC DNA]</scope>
    <source>
        <strain evidence="3 4">SR1.6/6</strain>
    </source>
</reference>
<evidence type="ECO:0000256" key="1">
    <source>
        <dbReference type="ARBA" id="ARBA00022596"/>
    </source>
</evidence>
<keyword evidence="1" id="KW-0533">Nickel</keyword>
<evidence type="ECO:0000256" key="2">
    <source>
        <dbReference type="SAM" id="MobiDB-lite"/>
    </source>
</evidence>
<dbReference type="KEGG" id="mmes:MMSR116_17340"/>
<name>A0A6B9FN72_9HYPH</name>
<feature type="region of interest" description="Disordered" evidence="2">
    <location>
        <begin position="409"/>
        <end position="429"/>
    </location>
</feature>
<organism evidence="3 4">
    <name type="scientific">Methylobacterium mesophilicum SR1.6/6</name>
    <dbReference type="NCBI Taxonomy" id="908290"/>
    <lineage>
        <taxon>Bacteria</taxon>
        <taxon>Pseudomonadati</taxon>
        <taxon>Pseudomonadota</taxon>
        <taxon>Alphaproteobacteria</taxon>
        <taxon>Hyphomicrobiales</taxon>
        <taxon>Methylobacteriaceae</taxon>
        <taxon>Methylobacterium</taxon>
    </lineage>
</organism>
<evidence type="ECO:0000313" key="3">
    <source>
        <dbReference type="EMBL" id="QGY03462.1"/>
    </source>
</evidence>
<dbReference type="Proteomes" id="UP000012488">
    <property type="component" value="Chromosome"/>
</dbReference>
<dbReference type="Pfam" id="PF01969">
    <property type="entry name" value="Ni_insertion"/>
    <property type="match status" value="1"/>
</dbReference>
<feature type="compositionally biased region" description="Basic and acidic residues" evidence="2">
    <location>
        <begin position="88"/>
        <end position="98"/>
    </location>
</feature>
<accession>A0A6B9FN72</accession>
<dbReference type="AlphaFoldDB" id="A0A6B9FN72"/>
<dbReference type="RefSeq" id="WP_010686607.1">
    <property type="nucleotide sequence ID" value="NZ_CP043538.1"/>
</dbReference>
<dbReference type="EMBL" id="CP043538">
    <property type="protein sequence ID" value="QGY03462.1"/>
    <property type="molecule type" value="Genomic_DNA"/>
</dbReference>
<proteinExistence type="predicted"/>
<dbReference type="PANTHER" id="PTHR36566">
    <property type="entry name" value="NICKEL INSERTION PROTEIN-RELATED"/>
    <property type="match status" value="1"/>
</dbReference>
<evidence type="ECO:0000313" key="4">
    <source>
        <dbReference type="Proteomes" id="UP000012488"/>
    </source>
</evidence>
<sequence>MHIHLDALGGVAGDMFAAALLDAFPEHREGVRASVRAVDARIACAVQDHNDGILRGSRFAVSSPEADRGPHRHDHPRPARDHHGHHDHAHDHVHDHNHVHAHHHPHHHDHGGEPGHQHRHEHGHRPWAEIRALLAAADLAPAVRAHALGIFGHLAAAEARVHGIAVAAVAFHEVGAFDSIADIVAAAHLIAVLEARSWSVSALPLGSGRVRTQHGPLPVPAPATALLLEGFATLDDGIPGERVTPTGAAILRHLCGDDPGRGRPRGILGRTGIGFGTKVLPGLSNCLRALVVEDGGSTGPGRRDLAVIAFEIDDQSGEDLAMGLDRLRSEPGVLDVVQAPVLGKKGRMMARVQALVRPESLEAAIAACFRETTTIGLRYHHVEGAVLDRAARRVEHDGRSVRVKVVARPGGRTAKAEADDARDHPGHAARAALRREAEQRALEQEQEER</sequence>
<feature type="compositionally biased region" description="Basic and acidic residues" evidence="2">
    <location>
        <begin position="414"/>
        <end position="426"/>
    </location>
</feature>
<dbReference type="OrthoDB" id="9765625at2"/>
<dbReference type="Gene3D" id="3.30.70.1380">
    <property type="entry name" value="Transcriptional regulatory protein pf0864 domain like"/>
    <property type="match status" value="1"/>
</dbReference>
<reference evidence="3 4" key="1">
    <citation type="journal article" date="2012" name="Genet. Mol. Biol.">
        <title>Analysis of 16S rRNA and mxaF genes revealing insights into Methylobacterium niche-specific plant association.</title>
        <authorList>
            <person name="Dourado M.N."/>
            <person name="Andreote F.D."/>
            <person name="Dini-Andreote F."/>
            <person name="Conti R."/>
            <person name="Araujo J.M."/>
            <person name="Araujo W.L."/>
        </authorList>
    </citation>
    <scope>NUCLEOTIDE SEQUENCE [LARGE SCALE GENOMIC DNA]</scope>
    <source>
        <strain evidence="3 4">SR1.6/6</strain>
    </source>
</reference>